<proteinExistence type="predicted"/>
<dbReference type="Proteomes" id="UP000697710">
    <property type="component" value="Unassembled WGS sequence"/>
</dbReference>
<gene>
    <name evidence="2" type="ORF">KC729_17695</name>
</gene>
<sequence length="221" mass="24000">MMSDDDLDRTLHEVARSYRPAPETPTERIWAAVEARLPGDVRTSSPVASARRPRERTGVFRWLGGAVFAGALAVVLFVVLRSQPAPDAPVSDLRERIRDRVEAPRGNPAFAMAAGSFLARADAFLTMREEAARDENDTAAGDAELKNWAESLLLETRLLLDSPASRDPGLESLLLDLELTLAEVSQGRHGAGEDLAAAEADRTLLMRIRFKTPAGMVSVGI</sequence>
<evidence type="ECO:0000313" key="3">
    <source>
        <dbReference type="Proteomes" id="UP000697710"/>
    </source>
</evidence>
<feature type="transmembrane region" description="Helical" evidence="1">
    <location>
        <begin position="59"/>
        <end position="80"/>
    </location>
</feature>
<keyword evidence="1" id="KW-0472">Membrane</keyword>
<dbReference type="EMBL" id="JAGQHR010000732">
    <property type="protein sequence ID" value="MCA9729525.1"/>
    <property type="molecule type" value="Genomic_DNA"/>
</dbReference>
<reference evidence="2" key="1">
    <citation type="submission" date="2020-04" db="EMBL/GenBank/DDBJ databases">
        <authorList>
            <person name="Zhang T."/>
        </authorList>
    </citation>
    <scope>NUCLEOTIDE SEQUENCE</scope>
    <source>
        <strain evidence="2">HKST-UBA01</strain>
    </source>
</reference>
<protein>
    <submittedName>
        <fullName evidence="2">Uncharacterized protein</fullName>
    </submittedName>
</protein>
<organism evidence="2 3">
    <name type="scientific">Eiseniibacteriota bacterium</name>
    <dbReference type="NCBI Taxonomy" id="2212470"/>
    <lineage>
        <taxon>Bacteria</taxon>
        <taxon>Candidatus Eiseniibacteriota</taxon>
    </lineage>
</organism>
<reference evidence="2" key="2">
    <citation type="journal article" date="2021" name="Microbiome">
        <title>Successional dynamics and alternative stable states in a saline activated sludge microbial community over 9 years.</title>
        <authorList>
            <person name="Wang Y."/>
            <person name="Ye J."/>
            <person name="Ju F."/>
            <person name="Liu L."/>
            <person name="Boyd J.A."/>
            <person name="Deng Y."/>
            <person name="Parks D.H."/>
            <person name="Jiang X."/>
            <person name="Yin X."/>
            <person name="Woodcroft B.J."/>
            <person name="Tyson G.W."/>
            <person name="Hugenholtz P."/>
            <person name="Polz M.F."/>
            <person name="Zhang T."/>
        </authorList>
    </citation>
    <scope>NUCLEOTIDE SEQUENCE</scope>
    <source>
        <strain evidence="2">HKST-UBA01</strain>
    </source>
</reference>
<evidence type="ECO:0000256" key="1">
    <source>
        <dbReference type="SAM" id="Phobius"/>
    </source>
</evidence>
<accession>A0A956M1D9</accession>
<keyword evidence="1" id="KW-0812">Transmembrane</keyword>
<keyword evidence="1" id="KW-1133">Transmembrane helix</keyword>
<dbReference type="AlphaFoldDB" id="A0A956M1D9"/>
<comment type="caution">
    <text evidence="2">The sequence shown here is derived from an EMBL/GenBank/DDBJ whole genome shotgun (WGS) entry which is preliminary data.</text>
</comment>
<name>A0A956M1D9_UNCEI</name>
<evidence type="ECO:0000313" key="2">
    <source>
        <dbReference type="EMBL" id="MCA9729525.1"/>
    </source>
</evidence>